<feature type="transmembrane region" description="Helical" evidence="8">
    <location>
        <begin position="41"/>
        <end position="65"/>
    </location>
</feature>
<evidence type="ECO:0000256" key="2">
    <source>
        <dbReference type="ARBA" id="ARBA00022692"/>
    </source>
</evidence>
<dbReference type="GO" id="GO:0008188">
    <property type="term" value="F:neuropeptide receptor activity"/>
    <property type="evidence" value="ECO:0007669"/>
    <property type="project" value="TreeGrafter"/>
</dbReference>
<name>A0A1I8HAH6_9PLAT</name>
<dbReference type="SUPFAM" id="SSF81321">
    <property type="entry name" value="Family A G protein-coupled receptor-like"/>
    <property type="match status" value="1"/>
</dbReference>
<dbReference type="PANTHER" id="PTHR45695">
    <property type="entry name" value="LEUCOKININ RECEPTOR-RELATED"/>
    <property type="match status" value="1"/>
</dbReference>
<evidence type="ECO:0000256" key="5">
    <source>
        <dbReference type="ARBA" id="ARBA00023136"/>
    </source>
</evidence>
<evidence type="ECO:0000256" key="6">
    <source>
        <dbReference type="ARBA" id="ARBA00023170"/>
    </source>
</evidence>
<keyword evidence="4" id="KW-0297">G-protein coupled receptor</keyword>
<organism evidence="10 11">
    <name type="scientific">Macrostomum lignano</name>
    <dbReference type="NCBI Taxonomy" id="282301"/>
    <lineage>
        <taxon>Eukaryota</taxon>
        <taxon>Metazoa</taxon>
        <taxon>Spiralia</taxon>
        <taxon>Lophotrochozoa</taxon>
        <taxon>Platyhelminthes</taxon>
        <taxon>Rhabditophora</taxon>
        <taxon>Macrostomorpha</taxon>
        <taxon>Macrostomida</taxon>
        <taxon>Macrostomidae</taxon>
        <taxon>Macrostomum</taxon>
    </lineage>
</organism>
<keyword evidence="2 8" id="KW-0812">Transmembrane</keyword>
<evidence type="ECO:0000313" key="11">
    <source>
        <dbReference type="WBParaSite" id="maker-uti_cns_0005128-snap-gene-0.21-mRNA-1"/>
    </source>
</evidence>
<keyword evidence="6" id="KW-0675">Receptor</keyword>
<evidence type="ECO:0000313" key="10">
    <source>
        <dbReference type="Proteomes" id="UP000095280"/>
    </source>
</evidence>
<sequence>MPVAMSQLPAGNWSDSPVVNITGCVSIRSCFPFPDAWGAGYQAGMLIGKLLTYYLIPGLLIALFYGKMAGYLIRSAGNRTDGTAAANAAATTSATAALEGRRKLAKLSLCLALVFFVAWGPDYLVMLHFFFWADRVSAQFLRFKMVA</sequence>
<dbReference type="InterPro" id="IPR017452">
    <property type="entry name" value="GPCR_Rhodpsn_7TM"/>
</dbReference>
<evidence type="ECO:0000256" key="7">
    <source>
        <dbReference type="ARBA" id="ARBA00023224"/>
    </source>
</evidence>
<evidence type="ECO:0000256" key="4">
    <source>
        <dbReference type="ARBA" id="ARBA00023040"/>
    </source>
</evidence>
<keyword evidence="7" id="KW-0807">Transducer</keyword>
<dbReference type="Gene3D" id="1.20.1070.10">
    <property type="entry name" value="Rhodopsin 7-helix transmembrane proteins"/>
    <property type="match status" value="1"/>
</dbReference>
<reference evidence="11" key="1">
    <citation type="submission" date="2016-11" db="UniProtKB">
        <authorList>
            <consortium name="WormBaseParasite"/>
        </authorList>
    </citation>
    <scope>IDENTIFICATION</scope>
</reference>
<dbReference type="AlphaFoldDB" id="A0A1I8HAH6"/>
<keyword evidence="10" id="KW-1185">Reference proteome</keyword>
<dbReference type="GO" id="GO:0005886">
    <property type="term" value="C:plasma membrane"/>
    <property type="evidence" value="ECO:0007669"/>
    <property type="project" value="TreeGrafter"/>
</dbReference>
<keyword evidence="5 8" id="KW-0472">Membrane</keyword>
<protein>
    <submittedName>
        <fullName evidence="11">G_PROTEIN_RECEP_F1_2 domain-containing protein</fullName>
    </submittedName>
</protein>
<evidence type="ECO:0000256" key="8">
    <source>
        <dbReference type="SAM" id="Phobius"/>
    </source>
</evidence>
<evidence type="ECO:0000256" key="3">
    <source>
        <dbReference type="ARBA" id="ARBA00022989"/>
    </source>
</evidence>
<accession>A0A1I8HAH6</accession>
<feature type="domain" description="G-protein coupled receptors family 1 profile" evidence="9">
    <location>
        <begin position="1"/>
        <end position="147"/>
    </location>
</feature>
<feature type="transmembrane region" description="Helical" evidence="8">
    <location>
        <begin position="109"/>
        <end position="133"/>
    </location>
</feature>
<dbReference type="Proteomes" id="UP000095280">
    <property type="component" value="Unplaced"/>
</dbReference>
<evidence type="ECO:0000256" key="1">
    <source>
        <dbReference type="ARBA" id="ARBA00004141"/>
    </source>
</evidence>
<proteinExistence type="predicted"/>
<comment type="subcellular location">
    <subcellularLocation>
        <location evidence="1">Membrane</location>
        <topology evidence="1">Multi-pass membrane protein</topology>
    </subcellularLocation>
</comment>
<dbReference type="WBParaSite" id="maker-uti_cns_0005128-snap-gene-0.21-mRNA-1">
    <property type="protein sequence ID" value="maker-uti_cns_0005128-snap-gene-0.21-mRNA-1"/>
    <property type="gene ID" value="maker-uti_cns_0005128-snap-gene-0.21"/>
</dbReference>
<dbReference type="PANTHER" id="PTHR45695:SF26">
    <property type="entry name" value="NEUROPEPTIDE CCHAMIDE-1 RECEPTOR"/>
    <property type="match status" value="1"/>
</dbReference>
<keyword evidence="3 8" id="KW-1133">Transmembrane helix</keyword>
<dbReference type="PROSITE" id="PS50262">
    <property type="entry name" value="G_PROTEIN_RECEP_F1_2"/>
    <property type="match status" value="1"/>
</dbReference>
<evidence type="ECO:0000259" key="9">
    <source>
        <dbReference type="PROSITE" id="PS50262"/>
    </source>
</evidence>